<reference evidence="1" key="1">
    <citation type="submission" date="2021-06" db="EMBL/GenBank/DDBJ databases">
        <authorList>
            <person name="Kallberg Y."/>
            <person name="Tangrot J."/>
            <person name="Rosling A."/>
        </authorList>
    </citation>
    <scope>NUCLEOTIDE SEQUENCE</scope>
    <source>
        <strain evidence="1">IA702</strain>
    </source>
</reference>
<sequence>MDISNAIAQYLNDVVFSKWSITGCLEFLAEKDIWVTSQKREEIMNEFKRQMEMTSTHKSVIQKARNKAAKLSSSTEQVFQFEEIKVFFDQMEKEANERLLNVKTSSTSDLTTPVRDAPSLVMPSATNSVTALVDSR</sequence>
<protein>
    <submittedName>
        <fullName evidence="1">3958_t:CDS:1</fullName>
    </submittedName>
</protein>
<keyword evidence="2" id="KW-1185">Reference proteome</keyword>
<dbReference type="OrthoDB" id="2355448at2759"/>
<proteinExistence type="predicted"/>
<evidence type="ECO:0000313" key="1">
    <source>
        <dbReference type="EMBL" id="CAG8570800.1"/>
    </source>
</evidence>
<organism evidence="1 2">
    <name type="scientific">Paraglomus occultum</name>
    <dbReference type="NCBI Taxonomy" id="144539"/>
    <lineage>
        <taxon>Eukaryota</taxon>
        <taxon>Fungi</taxon>
        <taxon>Fungi incertae sedis</taxon>
        <taxon>Mucoromycota</taxon>
        <taxon>Glomeromycotina</taxon>
        <taxon>Glomeromycetes</taxon>
        <taxon>Paraglomerales</taxon>
        <taxon>Paraglomeraceae</taxon>
        <taxon>Paraglomus</taxon>
    </lineage>
</organism>
<dbReference type="Proteomes" id="UP000789572">
    <property type="component" value="Unassembled WGS sequence"/>
</dbReference>
<evidence type="ECO:0000313" key="2">
    <source>
        <dbReference type="Proteomes" id="UP000789572"/>
    </source>
</evidence>
<dbReference type="EMBL" id="CAJVPJ010001011">
    <property type="protein sequence ID" value="CAG8570800.1"/>
    <property type="molecule type" value="Genomic_DNA"/>
</dbReference>
<feature type="non-terminal residue" evidence="1">
    <location>
        <position position="136"/>
    </location>
</feature>
<name>A0A9N9BNN7_9GLOM</name>
<accession>A0A9N9BNN7</accession>
<gene>
    <name evidence="1" type="ORF">POCULU_LOCUS5985</name>
</gene>
<dbReference type="AlphaFoldDB" id="A0A9N9BNN7"/>
<comment type="caution">
    <text evidence="1">The sequence shown here is derived from an EMBL/GenBank/DDBJ whole genome shotgun (WGS) entry which is preliminary data.</text>
</comment>